<reference evidence="1 2" key="1">
    <citation type="journal article" date="2016" name="Antonie Van Leeuwenhoek">
        <title>Photobacterium sanguinicancri sp. nov. isolated from marine animals.</title>
        <authorList>
            <person name="Gomez-Gil B."/>
            <person name="Roque A."/>
            <person name="Rotllant G."/>
            <person name="Romalde J.L."/>
            <person name="Doce A."/>
            <person name="Eggermont M."/>
            <person name="Defoirdt T."/>
        </authorList>
    </citation>
    <scope>NUCLEOTIDE SEQUENCE [LARGE SCALE GENOMIC DNA]</scope>
    <source>
        <strain evidence="1 2">CAIM 1827</strain>
    </source>
</reference>
<gene>
    <name evidence="1" type="ORF">ASV53_24025</name>
</gene>
<protein>
    <submittedName>
        <fullName evidence="1">Uncharacterized protein</fullName>
    </submittedName>
</protein>
<dbReference type="EMBL" id="NOIF01000363">
    <property type="protein sequence ID" value="OZS41385.1"/>
    <property type="molecule type" value="Genomic_DNA"/>
</dbReference>
<name>A0ABX4FRX9_9GAMM</name>
<sequence>MKSFSIPIPDAHLDLFFAPIRSKKDVIKLLMNTVKYVHSNVKITGEVKNFLKIIVDDMNRFIYESEDKIFSIRSPFHIKNEQGRLLFYTNNIADIDNVISSRILTFLNDERFESPNSLEFLEPLEELFEDPDRIWAFVHELMLFEDGYLRYDHDIENEDGRLHPISHLDVCYTTASTFKVGTYHQPCINYFVQLLDNKHEAKYLEKI</sequence>
<evidence type="ECO:0000313" key="2">
    <source>
        <dbReference type="Proteomes" id="UP000215999"/>
    </source>
</evidence>
<organism evidence="1 2">
    <name type="scientific">Photobacterium sanguinicancri</name>
    <dbReference type="NCBI Taxonomy" id="875932"/>
    <lineage>
        <taxon>Bacteria</taxon>
        <taxon>Pseudomonadati</taxon>
        <taxon>Pseudomonadota</taxon>
        <taxon>Gammaproteobacteria</taxon>
        <taxon>Vibrionales</taxon>
        <taxon>Vibrionaceae</taxon>
        <taxon>Photobacterium</taxon>
    </lineage>
</organism>
<dbReference type="RefSeq" id="WP_094958994.1">
    <property type="nucleotide sequence ID" value="NZ_NOIF01000363.1"/>
</dbReference>
<evidence type="ECO:0000313" key="1">
    <source>
        <dbReference type="EMBL" id="OZS41385.1"/>
    </source>
</evidence>
<accession>A0ABX4FRX9</accession>
<dbReference type="Proteomes" id="UP000215999">
    <property type="component" value="Unassembled WGS sequence"/>
</dbReference>
<keyword evidence="2" id="KW-1185">Reference proteome</keyword>
<proteinExistence type="predicted"/>
<comment type="caution">
    <text evidence="1">The sequence shown here is derived from an EMBL/GenBank/DDBJ whole genome shotgun (WGS) entry which is preliminary data.</text>
</comment>